<comment type="similarity">
    <text evidence="1">Belongs to the AHA1 family.</text>
</comment>
<dbReference type="InterPro" id="IPR023393">
    <property type="entry name" value="START-like_dom_sf"/>
</dbReference>
<dbReference type="EMBL" id="QZEW01000047">
    <property type="protein sequence ID" value="RJL12800.1"/>
    <property type="molecule type" value="Genomic_DNA"/>
</dbReference>
<feature type="domain" description="Activator of Hsp90 ATPase homologue 1/2-like C-terminal" evidence="2">
    <location>
        <begin position="15"/>
        <end position="151"/>
    </location>
</feature>
<dbReference type="CDD" id="cd08896">
    <property type="entry name" value="SRPBCC_CalC_Aha1-like_3"/>
    <property type="match status" value="1"/>
</dbReference>
<dbReference type="RefSeq" id="WP_119898463.1">
    <property type="nucleotide sequence ID" value="NZ_QNRC01000001.1"/>
</dbReference>
<evidence type="ECO:0000313" key="3">
    <source>
        <dbReference type="EMBL" id="RJL12800.1"/>
    </source>
</evidence>
<dbReference type="Pfam" id="PF08327">
    <property type="entry name" value="AHSA1"/>
    <property type="match status" value="1"/>
</dbReference>
<dbReference type="OrthoDB" id="9805228at2"/>
<proteinExistence type="inferred from homology"/>
<comment type="caution">
    <text evidence="3">The sequence shown here is derived from an EMBL/GenBank/DDBJ whole genome shotgun (WGS) entry which is preliminary data.</text>
</comment>
<sequence>MTDDINELVLERVLDAPRAALWRCWTEPALLEQWFCPKPWHVTDAVIDLRPGGEFSTVMHGPEGEEFPNTGVFLEISEGRKLVTTDAFRPGWRPSGRPFMVAEISFEDAGEGRTRYVARAMHWTEEARKEHESMGFHEGWGAAADQLEELAKTL</sequence>
<reference evidence="4" key="1">
    <citation type="submission" date="2018-09" db="EMBL/GenBank/DDBJ databases">
        <title>Paracoccus onubensis nov. sp. a moderate halophilic bacterium isolated from Gruta de las Maravillas (Aracena, Spain).</title>
        <authorList>
            <person name="Jurado V."/>
            <person name="Gutierrez-Patricio S."/>
            <person name="Gonzalez-Pimentel J.L."/>
            <person name="Miller A.Z."/>
            <person name="Laiz L."/>
            <person name="Saiz-Jimenez C."/>
        </authorList>
    </citation>
    <scope>NUCLEOTIDE SEQUENCE [LARGE SCALE GENOMIC DNA]</scope>
    <source>
        <strain evidence="4">DSM 26381</strain>
    </source>
</reference>
<name>A0A419A6D6_9RHOB</name>
<dbReference type="AlphaFoldDB" id="A0A419A6D6"/>
<dbReference type="Gene3D" id="3.30.530.20">
    <property type="match status" value="1"/>
</dbReference>
<evidence type="ECO:0000313" key="4">
    <source>
        <dbReference type="Proteomes" id="UP000283587"/>
    </source>
</evidence>
<dbReference type="SUPFAM" id="SSF55961">
    <property type="entry name" value="Bet v1-like"/>
    <property type="match status" value="1"/>
</dbReference>
<evidence type="ECO:0000256" key="1">
    <source>
        <dbReference type="ARBA" id="ARBA00006817"/>
    </source>
</evidence>
<keyword evidence="4" id="KW-1185">Reference proteome</keyword>
<protein>
    <submittedName>
        <fullName evidence="3">Polyketide cyclase</fullName>
    </submittedName>
</protein>
<dbReference type="Proteomes" id="UP000283587">
    <property type="component" value="Unassembled WGS sequence"/>
</dbReference>
<evidence type="ECO:0000259" key="2">
    <source>
        <dbReference type="Pfam" id="PF08327"/>
    </source>
</evidence>
<dbReference type="InterPro" id="IPR013538">
    <property type="entry name" value="ASHA1/2-like_C"/>
</dbReference>
<gene>
    <name evidence="3" type="ORF">D3P05_12305</name>
</gene>
<organism evidence="3 4">
    <name type="scientific">Paracoccus siganidrum</name>
    <dbReference type="NCBI Taxonomy" id="1276757"/>
    <lineage>
        <taxon>Bacteria</taxon>
        <taxon>Pseudomonadati</taxon>
        <taxon>Pseudomonadota</taxon>
        <taxon>Alphaproteobacteria</taxon>
        <taxon>Rhodobacterales</taxon>
        <taxon>Paracoccaceae</taxon>
        <taxon>Paracoccus</taxon>
    </lineage>
</organism>
<accession>A0A419A6D6</accession>